<dbReference type="GO" id="GO:0016788">
    <property type="term" value="F:hydrolase activity, acting on ester bonds"/>
    <property type="evidence" value="ECO:0007669"/>
    <property type="project" value="UniProtKB-ARBA"/>
</dbReference>
<dbReference type="Gene3D" id="3.40.50.1110">
    <property type="entry name" value="SGNH hydrolase"/>
    <property type="match status" value="1"/>
</dbReference>
<organism evidence="2 3">
    <name type="scientific">Gramella jeungdoensis</name>
    <dbReference type="NCBI Taxonomy" id="708091"/>
    <lineage>
        <taxon>Bacteria</taxon>
        <taxon>Pseudomonadati</taxon>
        <taxon>Bacteroidota</taxon>
        <taxon>Flavobacteriia</taxon>
        <taxon>Flavobacteriales</taxon>
        <taxon>Flavobacteriaceae</taxon>
        <taxon>Christiangramia</taxon>
    </lineage>
</organism>
<dbReference type="PROSITE" id="PS51257">
    <property type="entry name" value="PROKAR_LIPOPROTEIN"/>
    <property type="match status" value="1"/>
</dbReference>
<accession>A0A4Y8ATH7</accession>
<protein>
    <submittedName>
        <fullName evidence="2">GSCFA domain-containing protein</fullName>
    </submittedName>
</protein>
<sequence length="323" mass="37368">MNFRTNILLKPENNQLDYNSNLVLIGSCFSENISKKLHYFKFNTFSNPFGILFNPIAIETLITNAIYKKEYAEKDIFYLNERWHCFDAHSDLSAISKNELLNNLNTSIKATNKKLTTASHILITLGTSWVYRNNETAKIVGNCHKIPQKQFSKALLSVDEIVASLTAICTLIKNINPKVTIIFTVSPVRHLKDGFVENMQSKAHLLTAIHQLIEIQKQDFDSALLPELSYFPSYEIMLDDLRDYRFYNGDMLHPNETAINYIWDQFKQVWIDKKTFPILKEVDTIQKGLAHKPFNPTSAQHQLFLKNLHQKIIELENQLGIKF</sequence>
<dbReference type="InterPro" id="IPR014982">
    <property type="entry name" value="GSCFA"/>
</dbReference>
<keyword evidence="3" id="KW-1185">Reference proteome</keyword>
<feature type="domain" description="GSCFA" evidence="1">
    <location>
        <begin position="22"/>
        <end position="266"/>
    </location>
</feature>
<evidence type="ECO:0000259" key="1">
    <source>
        <dbReference type="Pfam" id="PF08885"/>
    </source>
</evidence>
<evidence type="ECO:0000313" key="3">
    <source>
        <dbReference type="Proteomes" id="UP000298517"/>
    </source>
</evidence>
<dbReference type="OrthoDB" id="9807687at2"/>
<dbReference type="EMBL" id="SNQI01000003">
    <property type="protein sequence ID" value="TEW74099.1"/>
    <property type="molecule type" value="Genomic_DNA"/>
</dbReference>
<dbReference type="InterPro" id="IPR036514">
    <property type="entry name" value="SGNH_hydro_sf"/>
</dbReference>
<dbReference type="AlphaFoldDB" id="A0A4Y8ATH7"/>
<gene>
    <name evidence="2" type="ORF">E2488_11550</name>
</gene>
<dbReference type="SUPFAM" id="SSF52266">
    <property type="entry name" value="SGNH hydrolase"/>
    <property type="match status" value="1"/>
</dbReference>
<dbReference type="Pfam" id="PF08885">
    <property type="entry name" value="GSCFA"/>
    <property type="match status" value="1"/>
</dbReference>
<dbReference type="RefSeq" id="WP_134248497.1">
    <property type="nucleotide sequence ID" value="NZ_SNQI01000003.1"/>
</dbReference>
<evidence type="ECO:0000313" key="2">
    <source>
        <dbReference type="EMBL" id="TEW74099.1"/>
    </source>
</evidence>
<reference evidence="2 3" key="1">
    <citation type="journal article" date="2011" name="J. Microbiol.">
        <title>Gramella jeungdoensis sp. nov., isolated from a solar saltern in Korea.</title>
        <authorList>
            <person name="Joung Y."/>
            <person name="Kim H."/>
            <person name="Jang T."/>
            <person name="Ahn T.S."/>
            <person name="Joh K."/>
        </authorList>
    </citation>
    <scope>NUCLEOTIDE SEQUENCE [LARGE SCALE GENOMIC DNA]</scope>
    <source>
        <strain evidence="2 3">KCTC 23123</strain>
    </source>
</reference>
<comment type="caution">
    <text evidence="2">The sequence shown here is derived from an EMBL/GenBank/DDBJ whole genome shotgun (WGS) entry which is preliminary data.</text>
</comment>
<dbReference type="Proteomes" id="UP000298517">
    <property type="component" value="Unassembled WGS sequence"/>
</dbReference>
<proteinExistence type="predicted"/>
<name>A0A4Y8ATH7_9FLAO</name>